<evidence type="ECO:0000313" key="7">
    <source>
        <dbReference type="EMBL" id="RNL78146.1"/>
    </source>
</evidence>
<keyword evidence="8" id="KW-1185">Reference proteome</keyword>
<comment type="caution">
    <text evidence="7">The sequence shown here is derived from an EMBL/GenBank/DDBJ whole genome shotgun (WGS) entry which is preliminary data.</text>
</comment>
<dbReference type="InterPro" id="IPR036737">
    <property type="entry name" value="OmpA-like_sf"/>
</dbReference>
<reference evidence="7 8" key="1">
    <citation type="submission" date="2018-10" db="EMBL/GenBank/DDBJ databases">
        <title>Sinomicrobium pectinilyticum sp. nov., a pectinase-producing bacterium isolated from alkaline and saline soil, and emended description of the genus Sinomicrobium.</title>
        <authorList>
            <person name="Cheng B."/>
            <person name="Li C."/>
            <person name="Lai Q."/>
            <person name="Du M."/>
            <person name="Shao Z."/>
            <person name="Xu P."/>
            <person name="Yang C."/>
        </authorList>
    </citation>
    <scope>NUCLEOTIDE SEQUENCE [LARGE SCALE GENOMIC DNA]</scope>
    <source>
        <strain evidence="7 8">5DNS001</strain>
    </source>
</reference>
<dbReference type="InterPro" id="IPR006665">
    <property type="entry name" value="OmpA-like"/>
</dbReference>
<dbReference type="OrthoDB" id="9792021at2"/>
<sequence>MALFFLWSCGNKENKKTADKPVENTEPAVTEVPNTTNEEETTSGTEENSNKFDIAKIPVSDADLGDFPFFSFPEGLKATNRPIQRKYDVLYFPVDGIMTPLEGKVWKTYVSAESGNYDDWSLAYFFKSYDDAITSVGGVKIFDGKITNEEYERYHDDAQYLGEDGSIGYVGQRIKVYVIRRSDGGDIYIQLAGDTASGNLNILQKEAFKQTISILKSDKIRKELEEKGKAVLYINFDLDKATLKPDGKEAIAEIAKALKANEDLKVGIHGYTDNSGRNTHNQKLSEDRAQSVLTELVALGIDKTRLSAKGFGSENPVADNGTEEGKARNRRVELIKQ</sequence>
<dbReference type="GO" id="GO:0009279">
    <property type="term" value="C:cell outer membrane"/>
    <property type="evidence" value="ECO:0007669"/>
    <property type="project" value="UniProtKB-SubCell"/>
</dbReference>
<dbReference type="PANTHER" id="PTHR30329">
    <property type="entry name" value="STATOR ELEMENT OF FLAGELLAR MOTOR COMPLEX"/>
    <property type="match status" value="1"/>
</dbReference>
<dbReference type="PROSITE" id="PS51123">
    <property type="entry name" value="OMPA_2"/>
    <property type="match status" value="1"/>
</dbReference>
<gene>
    <name evidence="7" type="ORF">ED312_19620</name>
</gene>
<evidence type="ECO:0000313" key="8">
    <source>
        <dbReference type="Proteomes" id="UP000267469"/>
    </source>
</evidence>
<feature type="compositionally biased region" description="Basic and acidic residues" evidence="5">
    <location>
        <begin position="323"/>
        <end position="337"/>
    </location>
</feature>
<name>A0A3N0DRN9_SINP1</name>
<feature type="region of interest" description="Disordered" evidence="5">
    <location>
        <begin position="310"/>
        <end position="337"/>
    </location>
</feature>
<feature type="compositionally biased region" description="Basic and acidic residues" evidence="5">
    <location>
        <begin position="14"/>
        <end position="23"/>
    </location>
</feature>
<evidence type="ECO:0000256" key="1">
    <source>
        <dbReference type="ARBA" id="ARBA00004442"/>
    </source>
</evidence>
<dbReference type="EMBL" id="RJTM01000136">
    <property type="protein sequence ID" value="RNL78146.1"/>
    <property type="molecule type" value="Genomic_DNA"/>
</dbReference>
<evidence type="ECO:0000259" key="6">
    <source>
        <dbReference type="PROSITE" id="PS51123"/>
    </source>
</evidence>
<protein>
    <submittedName>
        <fullName evidence="7">OmpA family protein</fullName>
    </submittedName>
</protein>
<feature type="domain" description="OmpA-like" evidence="6">
    <location>
        <begin position="223"/>
        <end position="337"/>
    </location>
</feature>
<dbReference type="SUPFAM" id="SSF103088">
    <property type="entry name" value="OmpA-like"/>
    <property type="match status" value="1"/>
</dbReference>
<comment type="subcellular location">
    <subcellularLocation>
        <location evidence="1">Cell outer membrane</location>
    </subcellularLocation>
</comment>
<dbReference type="Pfam" id="PF00691">
    <property type="entry name" value="OmpA"/>
    <property type="match status" value="1"/>
</dbReference>
<dbReference type="PANTHER" id="PTHR30329:SF21">
    <property type="entry name" value="LIPOPROTEIN YIAD-RELATED"/>
    <property type="match status" value="1"/>
</dbReference>
<dbReference type="InterPro" id="IPR050330">
    <property type="entry name" value="Bact_OuterMem_StrucFunc"/>
</dbReference>
<dbReference type="PRINTS" id="PR01021">
    <property type="entry name" value="OMPADOMAIN"/>
</dbReference>
<accession>A0A3N0DRN9</accession>
<evidence type="ECO:0000256" key="2">
    <source>
        <dbReference type="ARBA" id="ARBA00023136"/>
    </source>
</evidence>
<feature type="compositionally biased region" description="Low complexity" evidence="5">
    <location>
        <begin position="29"/>
        <end position="47"/>
    </location>
</feature>
<keyword evidence="2 4" id="KW-0472">Membrane</keyword>
<evidence type="ECO:0000256" key="5">
    <source>
        <dbReference type="SAM" id="MobiDB-lite"/>
    </source>
</evidence>
<dbReference type="InterPro" id="IPR006664">
    <property type="entry name" value="OMP_bac"/>
</dbReference>
<evidence type="ECO:0000256" key="4">
    <source>
        <dbReference type="PROSITE-ProRule" id="PRU00473"/>
    </source>
</evidence>
<dbReference type="AlphaFoldDB" id="A0A3N0DRN9"/>
<dbReference type="Proteomes" id="UP000267469">
    <property type="component" value="Unassembled WGS sequence"/>
</dbReference>
<evidence type="ECO:0000256" key="3">
    <source>
        <dbReference type="ARBA" id="ARBA00023237"/>
    </source>
</evidence>
<proteinExistence type="predicted"/>
<dbReference type="CDD" id="cd07185">
    <property type="entry name" value="OmpA_C-like"/>
    <property type="match status" value="1"/>
</dbReference>
<keyword evidence="3" id="KW-0998">Cell outer membrane</keyword>
<organism evidence="7 8">
    <name type="scientific">Sinomicrobium pectinilyticum</name>
    <dbReference type="NCBI Taxonomy" id="1084421"/>
    <lineage>
        <taxon>Bacteria</taxon>
        <taxon>Pseudomonadati</taxon>
        <taxon>Bacteroidota</taxon>
        <taxon>Flavobacteriia</taxon>
        <taxon>Flavobacteriales</taxon>
        <taxon>Flavobacteriaceae</taxon>
        <taxon>Sinomicrobium</taxon>
    </lineage>
</organism>
<feature type="region of interest" description="Disordered" evidence="5">
    <location>
        <begin position="14"/>
        <end position="52"/>
    </location>
</feature>
<dbReference type="Gene3D" id="3.30.1330.60">
    <property type="entry name" value="OmpA-like domain"/>
    <property type="match status" value="1"/>
</dbReference>